<evidence type="ECO:0000313" key="2">
    <source>
        <dbReference type="Proteomes" id="UP001497535"/>
    </source>
</evidence>
<gene>
    <name evidence="1" type="ORF">MENTE1834_LOCUS38792</name>
</gene>
<proteinExistence type="predicted"/>
<reference evidence="1" key="1">
    <citation type="submission" date="2023-11" db="EMBL/GenBank/DDBJ databases">
        <authorList>
            <person name="Poullet M."/>
        </authorList>
    </citation>
    <scope>NUCLEOTIDE SEQUENCE</scope>
    <source>
        <strain evidence="1">E1834</strain>
    </source>
</reference>
<dbReference type="Proteomes" id="UP001497535">
    <property type="component" value="Unassembled WGS sequence"/>
</dbReference>
<keyword evidence="2" id="KW-1185">Reference proteome</keyword>
<comment type="caution">
    <text evidence="1">The sequence shown here is derived from an EMBL/GenBank/DDBJ whole genome shotgun (WGS) entry which is preliminary data.</text>
</comment>
<dbReference type="EMBL" id="CAVMJV010000085">
    <property type="protein sequence ID" value="CAK5090977.1"/>
    <property type="molecule type" value="Genomic_DNA"/>
</dbReference>
<accession>A0ACB1AHH3</accession>
<organism evidence="1 2">
    <name type="scientific">Meloidogyne enterolobii</name>
    <name type="common">Root-knot nematode worm</name>
    <name type="synonym">Meloidogyne mayaguensis</name>
    <dbReference type="NCBI Taxonomy" id="390850"/>
    <lineage>
        <taxon>Eukaryota</taxon>
        <taxon>Metazoa</taxon>
        <taxon>Ecdysozoa</taxon>
        <taxon>Nematoda</taxon>
        <taxon>Chromadorea</taxon>
        <taxon>Rhabditida</taxon>
        <taxon>Tylenchina</taxon>
        <taxon>Tylenchomorpha</taxon>
        <taxon>Tylenchoidea</taxon>
        <taxon>Meloidogynidae</taxon>
        <taxon>Meloidogyninae</taxon>
        <taxon>Meloidogyne</taxon>
    </lineage>
</organism>
<name>A0ACB1AHH3_MELEN</name>
<evidence type="ECO:0000313" key="1">
    <source>
        <dbReference type="EMBL" id="CAK5090977.1"/>
    </source>
</evidence>
<sequence>MANRKILGVNFVIDVVNKHARFLQRRMRFFENVGSLRSQLSFNSSKSPFIVYLALDEVLGEGGNRGSETEDRPNRSNDICLVEHSTSRNPNLYSKALYRKFT</sequence>
<protein>
    <submittedName>
        <fullName evidence="1">Uncharacterized protein</fullName>
    </submittedName>
</protein>